<feature type="region of interest" description="Disordered" evidence="2">
    <location>
        <begin position="192"/>
        <end position="215"/>
    </location>
</feature>
<keyword evidence="1" id="KW-0175">Coiled coil</keyword>
<evidence type="ECO:0008006" key="6">
    <source>
        <dbReference type="Google" id="ProtNLM"/>
    </source>
</evidence>
<dbReference type="Proteomes" id="UP000176700">
    <property type="component" value="Unassembled WGS sequence"/>
</dbReference>
<keyword evidence="3" id="KW-0812">Transmembrane</keyword>
<evidence type="ECO:0000256" key="2">
    <source>
        <dbReference type="SAM" id="MobiDB-lite"/>
    </source>
</evidence>
<name>A0A1G2G018_9BACT</name>
<feature type="region of interest" description="Disordered" evidence="2">
    <location>
        <begin position="1"/>
        <end position="22"/>
    </location>
</feature>
<dbReference type="EMBL" id="MHNI01000004">
    <property type="protein sequence ID" value="OGZ43646.1"/>
    <property type="molecule type" value="Genomic_DNA"/>
</dbReference>
<organism evidence="4 5">
    <name type="scientific">Candidatus Ryanbacteria bacterium RIFCSPHIGHO2_01_45_13</name>
    <dbReference type="NCBI Taxonomy" id="1802112"/>
    <lineage>
        <taxon>Bacteria</taxon>
        <taxon>Candidatus Ryaniibacteriota</taxon>
    </lineage>
</organism>
<evidence type="ECO:0000313" key="5">
    <source>
        <dbReference type="Proteomes" id="UP000176700"/>
    </source>
</evidence>
<evidence type="ECO:0000313" key="4">
    <source>
        <dbReference type="EMBL" id="OGZ43646.1"/>
    </source>
</evidence>
<comment type="caution">
    <text evidence="4">The sequence shown here is derived from an EMBL/GenBank/DDBJ whole genome shotgun (WGS) entry which is preliminary data.</text>
</comment>
<protein>
    <recommendedName>
        <fullName evidence="6">PilN domain-containing protein</fullName>
    </recommendedName>
</protein>
<keyword evidence="3" id="KW-0472">Membrane</keyword>
<feature type="coiled-coil region" evidence="1">
    <location>
        <begin position="53"/>
        <end position="80"/>
    </location>
</feature>
<keyword evidence="3" id="KW-1133">Transmembrane helix</keyword>
<reference evidence="4 5" key="1">
    <citation type="journal article" date="2016" name="Nat. Commun.">
        <title>Thousands of microbial genomes shed light on interconnected biogeochemical processes in an aquifer system.</title>
        <authorList>
            <person name="Anantharaman K."/>
            <person name="Brown C.T."/>
            <person name="Hug L.A."/>
            <person name="Sharon I."/>
            <person name="Castelle C.J."/>
            <person name="Probst A.J."/>
            <person name="Thomas B.C."/>
            <person name="Singh A."/>
            <person name="Wilkins M.J."/>
            <person name="Karaoz U."/>
            <person name="Brodie E.L."/>
            <person name="Williams K.H."/>
            <person name="Hubbard S.S."/>
            <person name="Banfield J.F."/>
        </authorList>
    </citation>
    <scope>NUCLEOTIDE SEQUENCE [LARGE SCALE GENOMIC DNA]</scope>
</reference>
<evidence type="ECO:0000256" key="3">
    <source>
        <dbReference type="SAM" id="Phobius"/>
    </source>
</evidence>
<dbReference type="AlphaFoldDB" id="A0A1G2G018"/>
<feature type="compositionally biased region" description="Polar residues" evidence="2">
    <location>
        <begin position="13"/>
        <end position="22"/>
    </location>
</feature>
<accession>A0A1G2G018</accession>
<sequence>MSPKVDTEMFKSLESTTGGPEKTTGSPFAFLTALGIGFLIVAGATTGGVFTMRKLTENNIEKLESEIAKYRETLELTSVREMLRLDSRIAMAVNLLAQHTDATVGGVFDVLEYYTIEGVRFTTFSYTPSSRTLTLTADAKNDLIFAEQLAVFEKSGFFSNVSFDSLSISAQQENIGFTLTLTFSKNPPPFASRFGEDSGAINPATESNNKENNNE</sequence>
<evidence type="ECO:0000256" key="1">
    <source>
        <dbReference type="SAM" id="Coils"/>
    </source>
</evidence>
<proteinExistence type="predicted"/>
<feature type="transmembrane region" description="Helical" evidence="3">
    <location>
        <begin position="28"/>
        <end position="52"/>
    </location>
</feature>
<feature type="compositionally biased region" description="Basic and acidic residues" evidence="2">
    <location>
        <begin position="1"/>
        <end position="11"/>
    </location>
</feature>
<gene>
    <name evidence="4" type="ORF">A2W41_04860</name>
</gene>